<dbReference type="PROSITE" id="PS51352">
    <property type="entry name" value="THIOREDOXIN_2"/>
    <property type="match status" value="1"/>
</dbReference>
<dbReference type="EMBL" id="QPJY01000001">
    <property type="protein sequence ID" value="RCX33480.1"/>
    <property type="molecule type" value="Genomic_DNA"/>
</dbReference>
<comment type="caution">
    <text evidence="2">The sequence shown here is derived from an EMBL/GenBank/DDBJ whole genome shotgun (WGS) entry which is preliminary data.</text>
</comment>
<evidence type="ECO:0000259" key="1">
    <source>
        <dbReference type="PROSITE" id="PS51352"/>
    </source>
</evidence>
<dbReference type="AlphaFoldDB" id="A0A369CHC6"/>
<evidence type="ECO:0000313" key="3">
    <source>
        <dbReference type="Proteomes" id="UP000252707"/>
    </source>
</evidence>
<proteinExistence type="predicted"/>
<dbReference type="RefSeq" id="WP_170142020.1">
    <property type="nucleotide sequence ID" value="NZ_QPJY01000001.1"/>
</dbReference>
<dbReference type="InterPro" id="IPR036249">
    <property type="entry name" value="Thioredoxin-like_sf"/>
</dbReference>
<name>A0A369CHC6_9GAMM</name>
<protein>
    <submittedName>
        <fullName evidence="2">Thioredoxin</fullName>
    </submittedName>
</protein>
<organism evidence="2 3">
    <name type="scientific">Thioalbus denitrificans</name>
    <dbReference type="NCBI Taxonomy" id="547122"/>
    <lineage>
        <taxon>Bacteria</taxon>
        <taxon>Pseudomonadati</taxon>
        <taxon>Pseudomonadota</taxon>
        <taxon>Gammaproteobacteria</taxon>
        <taxon>Chromatiales</taxon>
        <taxon>Ectothiorhodospiraceae</taxon>
        <taxon>Thioalbus</taxon>
    </lineage>
</organism>
<dbReference type="Gene3D" id="3.40.30.10">
    <property type="entry name" value="Glutaredoxin"/>
    <property type="match status" value="1"/>
</dbReference>
<evidence type="ECO:0000313" key="2">
    <source>
        <dbReference type="EMBL" id="RCX33480.1"/>
    </source>
</evidence>
<gene>
    <name evidence="2" type="ORF">DFQ59_101784</name>
</gene>
<feature type="domain" description="Thioredoxin" evidence="1">
    <location>
        <begin position="1"/>
        <end position="109"/>
    </location>
</feature>
<sequence>MPDTDFTVLDEFNFYSTLADASGASLVLFTTPECGACRVYRRALHETRAQGAGFRVFVVDAGNSLALTREYEVFHLPALFLFRDGHFHARVDAAPVPRELCRAVDERLGHPAEEAP</sequence>
<dbReference type="InterPro" id="IPR013766">
    <property type="entry name" value="Thioredoxin_domain"/>
</dbReference>
<keyword evidence="3" id="KW-1185">Reference proteome</keyword>
<reference evidence="2 3" key="1">
    <citation type="submission" date="2018-07" db="EMBL/GenBank/DDBJ databases">
        <title>Genomic Encyclopedia of Type Strains, Phase IV (KMG-IV): sequencing the most valuable type-strain genomes for metagenomic binning, comparative biology and taxonomic classification.</title>
        <authorList>
            <person name="Goeker M."/>
        </authorList>
    </citation>
    <scope>NUCLEOTIDE SEQUENCE [LARGE SCALE GENOMIC DNA]</scope>
    <source>
        <strain evidence="2 3">DSM 26407</strain>
    </source>
</reference>
<accession>A0A369CHC6</accession>
<dbReference type="SUPFAM" id="SSF52833">
    <property type="entry name" value="Thioredoxin-like"/>
    <property type="match status" value="1"/>
</dbReference>
<dbReference type="Pfam" id="PF00085">
    <property type="entry name" value="Thioredoxin"/>
    <property type="match status" value="1"/>
</dbReference>
<dbReference type="Proteomes" id="UP000252707">
    <property type="component" value="Unassembled WGS sequence"/>
</dbReference>
<dbReference type="CDD" id="cd02947">
    <property type="entry name" value="TRX_family"/>
    <property type="match status" value="1"/>
</dbReference>